<keyword evidence="2" id="KW-0812">Transmembrane</keyword>
<dbReference type="AlphaFoldDB" id="A0A918HM76"/>
<accession>A0A918HM76</accession>
<keyword evidence="2" id="KW-1133">Transmembrane helix</keyword>
<dbReference type="EMBL" id="BMSA01000019">
    <property type="protein sequence ID" value="GGT72012.1"/>
    <property type="molecule type" value="Genomic_DNA"/>
</dbReference>
<keyword evidence="2" id="KW-0472">Membrane</keyword>
<protein>
    <submittedName>
        <fullName evidence="3">Uncharacterized protein</fullName>
    </submittedName>
</protein>
<dbReference type="Proteomes" id="UP000646776">
    <property type="component" value="Unassembled WGS sequence"/>
</dbReference>
<feature type="compositionally biased region" description="Low complexity" evidence="1">
    <location>
        <begin position="94"/>
        <end position="113"/>
    </location>
</feature>
<proteinExistence type="predicted"/>
<reference evidence="3" key="2">
    <citation type="submission" date="2020-09" db="EMBL/GenBank/DDBJ databases">
        <authorList>
            <person name="Sun Q."/>
            <person name="Ohkuma M."/>
        </authorList>
    </citation>
    <scope>NUCLEOTIDE SEQUENCE</scope>
    <source>
        <strain evidence="3">JCM 4125</strain>
    </source>
</reference>
<feature type="transmembrane region" description="Helical" evidence="2">
    <location>
        <begin position="72"/>
        <end position="93"/>
    </location>
</feature>
<name>A0A918HM76_9ACTN</name>
<comment type="caution">
    <text evidence="3">The sequence shown here is derived from an EMBL/GenBank/DDBJ whole genome shotgun (WGS) entry which is preliminary data.</text>
</comment>
<feature type="region of interest" description="Disordered" evidence="1">
    <location>
        <begin position="94"/>
        <end position="117"/>
    </location>
</feature>
<evidence type="ECO:0000313" key="3">
    <source>
        <dbReference type="EMBL" id="GGT72012.1"/>
    </source>
</evidence>
<keyword evidence="4" id="KW-1185">Reference proteome</keyword>
<sequence>MLCPGSQRFVRRGEFGPCALLPSAAMTFGDQGLPNGTPDPYGTSSPYGTPDPYAQYAAEQERIRRRRRNRRAVAAGAGVVLAAAIAAGAVTVAGSDDDTPPAAAPATASRSATGLSATTPAVPSVEVGLPSDAPSALPSLLALPIVRPEEAFPAKSVRLSDGSRFTRVELATTTDCARGMSPELAELITQGGACSRMTAGLFTDTDRLSQVTVTVLSFERVEDASRVFAMASMDPVTYQVVSLDPPPEAGMPTVPPGSAGVFRRVMTVRSVVFANGQWGDGKETGEAELTGQTEGLLGYVRDKVVAHEEGRTG</sequence>
<evidence type="ECO:0000256" key="1">
    <source>
        <dbReference type="SAM" id="MobiDB-lite"/>
    </source>
</evidence>
<feature type="region of interest" description="Disordered" evidence="1">
    <location>
        <begin position="30"/>
        <end position="49"/>
    </location>
</feature>
<gene>
    <name evidence="3" type="ORF">GCM10010226_57440</name>
</gene>
<evidence type="ECO:0000256" key="2">
    <source>
        <dbReference type="SAM" id="Phobius"/>
    </source>
</evidence>
<organism evidence="3 4">
    <name type="scientific">Streptomyces phaeofaciens</name>
    <dbReference type="NCBI Taxonomy" id="68254"/>
    <lineage>
        <taxon>Bacteria</taxon>
        <taxon>Bacillati</taxon>
        <taxon>Actinomycetota</taxon>
        <taxon>Actinomycetes</taxon>
        <taxon>Kitasatosporales</taxon>
        <taxon>Streptomycetaceae</taxon>
        <taxon>Streptomyces</taxon>
    </lineage>
</organism>
<reference evidence="3" key="1">
    <citation type="journal article" date="2014" name="Int. J. Syst. Evol. Microbiol.">
        <title>Complete genome sequence of Corynebacterium casei LMG S-19264T (=DSM 44701T), isolated from a smear-ripened cheese.</title>
        <authorList>
            <consortium name="US DOE Joint Genome Institute (JGI-PGF)"/>
            <person name="Walter F."/>
            <person name="Albersmeier A."/>
            <person name="Kalinowski J."/>
            <person name="Ruckert C."/>
        </authorList>
    </citation>
    <scope>NUCLEOTIDE SEQUENCE</scope>
    <source>
        <strain evidence="3">JCM 4125</strain>
    </source>
</reference>
<evidence type="ECO:0000313" key="4">
    <source>
        <dbReference type="Proteomes" id="UP000646776"/>
    </source>
</evidence>